<protein>
    <recommendedName>
        <fullName evidence="3 8">Cysteine desulfurase</fullName>
        <ecNumber evidence="3 8">2.8.1.7</ecNumber>
    </recommendedName>
</protein>
<accession>A0A418NDY8</accession>
<sequence length="421" mass="45290">MSGRVSPNSREGGDLSPLAERQRPEAPAFTGARDVRKDFPGLVTAEGKPWHYLDTAATAQKPQAVIDAVSRAIGADYATVHRGVYTRSAEMTLGYEAARRRVAGFVGGREEELIFSRGATEAINLVAYSYPHKGRVLLSTLEHHSNIVPWQLAGWEVDVCPLTEDGRIDLDAAERMLTKDHTMVAFAHISNVLGSVVDAKRAAELAHSVGAKLLLDGCQAVPRLPVDVAAIGCDFYAFSAHKLYGPTGVGALWGRAELLDAMPPWQGGGSMIEKVTFERTTYAPPPQRFEAGTPAIVEAIGFAAACDYVESIGIDRIHAHECALVGHLREALYGMNDVTLFGPADSAGIVSFAMRGVHPHDLGTILDEEHVAIRAGHHCAQPLMAHLGVPATARASFGLYSDESDVEALLRGIDRTRRIFG</sequence>
<evidence type="ECO:0000313" key="13">
    <source>
        <dbReference type="Proteomes" id="UP000285092"/>
    </source>
</evidence>
<evidence type="ECO:0000313" key="11">
    <source>
        <dbReference type="EMBL" id="RIV75958.1"/>
    </source>
</evidence>
<evidence type="ECO:0000256" key="2">
    <source>
        <dbReference type="ARBA" id="ARBA00010447"/>
    </source>
</evidence>
<evidence type="ECO:0000256" key="8">
    <source>
        <dbReference type="RuleBase" id="RU004506"/>
    </source>
</evidence>
<dbReference type="PROSITE" id="PS00595">
    <property type="entry name" value="AA_TRANSFER_CLASS_5"/>
    <property type="match status" value="1"/>
</dbReference>
<evidence type="ECO:0000313" key="12">
    <source>
        <dbReference type="EMBL" id="RIV80786.1"/>
    </source>
</evidence>
<dbReference type="NCBIfam" id="TIGR01979">
    <property type="entry name" value="sufS"/>
    <property type="match status" value="1"/>
</dbReference>
<dbReference type="GO" id="GO:0030170">
    <property type="term" value="F:pyridoxal phosphate binding"/>
    <property type="evidence" value="ECO:0007669"/>
    <property type="project" value="UniProtKB-UniRule"/>
</dbReference>
<comment type="catalytic activity">
    <reaction evidence="6 8">
        <text>(sulfur carrier)-H + L-cysteine = (sulfur carrier)-SH + L-alanine</text>
        <dbReference type="Rhea" id="RHEA:43892"/>
        <dbReference type="Rhea" id="RHEA-COMP:14737"/>
        <dbReference type="Rhea" id="RHEA-COMP:14739"/>
        <dbReference type="ChEBI" id="CHEBI:29917"/>
        <dbReference type="ChEBI" id="CHEBI:35235"/>
        <dbReference type="ChEBI" id="CHEBI:57972"/>
        <dbReference type="ChEBI" id="CHEBI:64428"/>
        <dbReference type="EC" id="2.8.1.7"/>
    </reaction>
</comment>
<keyword evidence="4 8" id="KW-0808">Transferase</keyword>
<dbReference type="Gene3D" id="3.90.1150.10">
    <property type="entry name" value="Aspartate Aminotransferase, domain 1"/>
    <property type="match status" value="1"/>
</dbReference>
<dbReference type="GO" id="GO:0006534">
    <property type="term" value="P:cysteine metabolic process"/>
    <property type="evidence" value="ECO:0007669"/>
    <property type="project" value="UniProtKB-UniRule"/>
</dbReference>
<dbReference type="InterPro" id="IPR015424">
    <property type="entry name" value="PyrdxlP-dep_Trfase"/>
</dbReference>
<feature type="domain" description="Aminotransferase class V" evidence="10">
    <location>
        <begin position="51"/>
        <end position="409"/>
    </location>
</feature>
<comment type="similarity">
    <text evidence="2 8">Belongs to the class-V pyridoxal-phosphate-dependent aminotransferase family. Csd subfamily.</text>
</comment>
<dbReference type="OrthoDB" id="9804366at2"/>
<proteinExistence type="inferred from homology"/>
<evidence type="ECO:0000259" key="10">
    <source>
        <dbReference type="Pfam" id="PF00266"/>
    </source>
</evidence>
<dbReference type="EC" id="2.8.1.7" evidence="3 8"/>
<evidence type="ECO:0000256" key="1">
    <source>
        <dbReference type="ARBA" id="ARBA00001933"/>
    </source>
</evidence>
<evidence type="ECO:0000256" key="6">
    <source>
        <dbReference type="ARBA" id="ARBA00050776"/>
    </source>
</evidence>
<keyword evidence="5 8" id="KW-0663">Pyridoxal phosphate</keyword>
<reference evidence="11 13" key="1">
    <citation type="submission" date="2018-08" db="EMBL/GenBank/DDBJ databases">
        <title>Altererythrobacter sp.Ery1 and Ery12, the genome sequencing of novel strains in genus Alterythrobacter.</title>
        <authorList>
            <person name="Cheng H."/>
            <person name="Wu Y.-H."/>
            <person name="Fang C."/>
            <person name="Xu X.-W."/>
        </authorList>
    </citation>
    <scope>NUCLEOTIDE SEQUENCE [LARGE SCALE GENOMIC DNA]</scope>
    <source>
        <strain evidence="11 13">Ery1</strain>
    </source>
</reference>
<feature type="region of interest" description="Disordered" evidence="9">
    <location>
        <begin position="1"/>
        <end position="31"/>
    </location>
</feature>
<dbReference type="EMBL" id="QXFK01000008">
    <property type="protein sequence ID" value="RIV80786.1"/>
    <property type="molecule type" value="Genomic_DNA"/>
</dbReference>
<dbReference type="PANTHER" id="PTHR43586">
    <property type="entry name" value="CYSTEINE DESULFURASE"/>
    <property type="match status" value="1"/>
</dbReference>
<dbReference type="Pfam" id="PF00266">
    <property type="entry name" value="Aminotran_5"/>
    <property type="match status" value="1"/>
</dbReference>
<dbReference type="CDD" id="cd06453">
    <property type="entry name" value="SufS_like"/>
    <property type="match status" value="1"/>
</dbReference>
<dbReference type="Proteomes" id="UP000285092">
    <property type="component" value="Unassembled WGS sequence"/>
</dbReference>
<dbReference type="InterPro" id="IPR015421">
    <property type="entry name" value="PyrdxlP-dep_Trfase_major"/>
</dbReference>
<dbReference type="SUPFAM" id="SSF53383">
    <property type="entry name" value="PLP-dependent transferases"/>
    <property type="match status" value="1"/>
</dbReference>
<dbReference type="RefSeq" id="WP_119511695.1">
    <property type="nucleotide sequence ID" value="NZ_QXFK01000008.1"/>
</dbReference>
<dbReference type="InterPro" id="IPR020578">
    <property type="entry name" value="Aminotrans_V_PyrdxlP_BS"/>
</dbReference>
<dbReference type="InterPro" id="IPR010970">
    <property type="entry name" value="Cys_dSase_SufS"/>
</dbReference>
<dbReference type="Gene3D" id="3.40.640.10">
    <property type="entry name" value="Type I PLP-dependent aspartate aminotransferase-like (Major domain)"/>
    <property type="match status" value="1"/>
</dbReference>
<evidence type="ECO:0000256" key="5">
    <source>
        <dbReference type="ARBA" id="ARBA00022898"/>
    </source>
</evidence>
<gene>
    <name evidence="12" type="ORF">D2V04_02065</name>
    <name evidence="11" type="ORF">D2V04_17060</name>
</gene>
<dbReference type="InterPro" id="IPR000192">
    <property type="entry name" value="Aminotrans_V_dom"/>
</dbReference>
<comment type="function">
    <text evidence="8">Catalyzes the removal of elemental sulfur and selenium atoms from L-cysteine, L-cystine, L-selenocysteine, and L-selenocystine to produce L-alanine.</text>
</comment>
<dbReference type="EMBL" id="QXFK01000019">
    <property type="protein sequence ID" value="RIV75958.1"/>
    <property type="molecule type" value="Genomic_DNA"/>
</dbReference>
<comment type="caution">
    <text evidence="11">The sequence shown here is derived from an EMBL/GenBank/DDBJ whole genome shotgun (WGS) entry which is preliminary data.</text>
</comment>
<name>A0A418NDY8_9SPHN</name>
<dbReference type="PANTHER" id="PTHR43586:SF8">
    <property type="entry name" value="CYSTEINE DESULFURASE 1, CHLOROPLASTIC"/>
    <property type="match status" value="1"/>
</dbReference>
<dbReference type="GO" id="GO:0031071">
    <property type="term" value="F:cysteine desulfurase activity"/>
    <property type="evidence" value="ECO:0007669"/>
    <property type="project" value="UniProtKB-UniRule"/>
</dbReference>
<evidence type="ECO:0000256" key="3">
    <source>
        <dbReference type="ARBA" id="ARBA00012239"/>
    </source>
</evidence>
<comment type="cofactor">
    <cofactor evidence="1 7">
        <name>pyridoxal 5'-phosphate</name>
        <dbReference type="ChEBI" id="CHEBI:597326"/>
    </cofactor>
</comment>
<organism evidence="11 13">
    <name type="scientific">Pelagerythrobacter aerophilus</name>
    <dbReference type="NCBI Taxonomy" id="2306995"/>
    <lineage>
        <taxon>Bacteria</taxon>
        <taxon>Pseudomonadati</taxon>
        <taxon>Pseudomonadota</taxon>
        <taxon>Alphaproteobacteria</taxon>
        <taxon>Sphingomonadales</taxon>
        <taxon>Erythrobacteraceae</taxon>
        <taxon>Pelagerythrobacter</taxon>
    </lineage>
</organism>
<dbReference type="InterPro" id="IPR015422">
    <property type="entry name" value="PyrdxlP-dep_Trfase_small"/>
</dbReference>
<keyword evidence="13" id="KW-1185">Reference proteome</keyword>
<dbReference type="AlphaFoldDB" id="A0A418NDY8"/>
<evidence type="ECO:0000256" key="4">
    <source>
        <dbReference type="ARBA" id="ARBA00022679"/>
    </source>
</evidence>
<evidence type="ECO:0000256" key="9">
    <source>
        <dbReference type="SAM" id="MobiDB-lite"/>
    </source>
</evidence>
<evidence type="ECO:0000256" key="7">
    <source>
        <dbReference type="RuleBase" id="RU004504"/>
    </source>
</evidence>